<comment type="catalytic activity">
    <reaction evidence="7">
        <text>(6S)-5,6,7,8-tetrahydrofolate + NADP(+) = 7,8-dihydrofolate + NADPH + H(+)</text>
        <dbReference type="Rhea" id="RHEA:15009"/>
        <dbReference type="ChEBI" id="CHEBI:15378"/>
        <dbReference type="ChEBI" id="CHEBI:57451"/>
        <dbReference type="ChEBI" id="CHEBI:57453"/>
        <dbReference type="ChEBI" id="CHEBI:57783"/>
        <dbReference type="ChEBI" id="CHEBI:58349"/>
        <dbReference type="EC" id="1.5.1.3"/>
    </reaction>
</comment>
<dbReference type="GO" id="GO:0004146">
    <property type="term" value="F:dihydrofolate reductase activity"/>
    <property type="evidence" value="ECO:0007669"/>
    <property type="project" value="UniProtKB-EC"/>
</dbReference>
<keyword evidence="4 7" id="KW-0554">One-carbon metabolism</keyword>
<evidence type="ECO:0000256" key="1">
    <source>
        <dbReference type="ARBA" id="ARBA00004903"/>
    </source>
</evidence>
<comment type="function">
    <text evidence="7">Key enzyme in folate metabolism. Catalyzes an essential reaction for de novo glycine and purine synthesis, and for DNA precursor synthesis.</text>
</comment>
<dbReference type="PANTHER" id="PTHR48069">
    <property type="entry name" value="DIHYDROFOLATE REDUCTASE"/>
    <property type="match status" value="1"/>
</dbReference>
<dbReference type="SUPFAM" id="SSF53597">
    <property type="entry name" value="Dihydrofolate reductase-like"/>
    <property type="match status" value="1"/>
</dbReference>
<gene>
    <name evidence="9" type="ORF">AB8S09_08055</name>
</gene>
<organism evidence="9 10">
    <name type="scientific">Clostridium lapidicellarium</name>
    <dbReference type="NCBI Taxonomy" id="3240931"/>
    <lineage>
        <taxon>Bacteria</taxon>
        <taxon>Bacillati</taxon>
        <taxon>Bacillota</taxon>
        <taxon>Clostridia</taxon>
        <taxon>Eubacteriales</taxon>
        <taxon>Clostridiaceae</taxon>
        <taxon>Clostridium</taxon>
    </lineage>
</organism>
<dbReference type="Proteomes" id="UP001565220">
    <property type="component" value="Unassembled WGS sequence"/>
</dbReference>
<dbReference type="Pfam" id="PF00186">
    <property type="entry name" value="DHFR_1"/>
    <property type="match status" value="1"/>
</dbReference>
<keyword evidence="5 7" id="KW-0521">NADP</keyword>
<evidence type="ECO:0000256" key="6">
    <source>
        <dbReference type="ARBA" id="ARBA00023002"/>
    </source>
</evidence>
<evidence type="ECO:0000313" key="10">
    <source>
        <dbReference type="Proteomes" id="UP001565220"/>
    </source>
</evidence>
<comment type="similarity">
    <text evidence="2 7">Belongs to the dihydrofolate reductase family.</text>
</comment>
<dbReference type="InterPro" id="IPR024072">
    <property type="entry name" value="DHFR-like_dom_sf"/>
</dbReference>
<comment type="pathway">
    <text evidence="1 7">Cofactor biosynthesis; tetrahydrofolate biosynthesis; 5,6,7,8-tetrahydrofolate from 7,8-dihydrofolate: step 1/1.</text>
</comment>
<dbReference type="PIRSF" id="PIRSF000194">
    <property type="entry name" value="DHFR"/>
    <property type="match status" value="1"/>
</dbReference>
<protein>
    <recommendedName>
        <fullName evidence="3 7">Dihydrofolate reductase</fullName>
        <ecNumber evidence="3 7">1.5.1.3</ecNumber>
    </recommendedName>
</protein>
<comment type="caution">
    <text evidence="9">The sequence shown here is derived from an EMBL/GenBank/DDBJ whole genome shotgun (WGS) entry which is preliminary data.</text>
</comment>
<dbReference type="PRINTS" id="PR00070">
    <property type="entry name" value="DHFR"/>
</dbReference>
<evidence type="ECO:0000256" key="3">
    <source>
        <dbReference type="ARBA" id="ARBA00012856"/>
    </source>
</evidence>
<dbReference type="Gene3D" id="3.40.430.10">
    <property type="entry name" value="Dihydrofolate Reductase, subunit A"/>
    <property type="match status" value="1"/>
</dbReference>
<name>A0ABV4DY27_9CLOT</name>
<proteinExistence type="inferred from homology"/>
<feature type="domain" description="DHFR" evidence="8">
    <location>
        <begin position="1"/>
        <end position="158"/>
    </location>
</feature>
<dbReference type="EC" id="1.5.1.3" evidence="3 7"/>
<keyword evidence="10" id="KW-1185">Reference proteome</keyword>
<dbReference type="PANTHER" id="PTHR48069:SF3">
    <property type="entry name" value="DIHYDROFOLATE REDUCTASE"/>
    <property type="match status" value="1"/>
</dbReference>
<sequence>MISLIAAINKKRVIGKDNKLIWHIPDDLKRFKKLTSGKTIIMGRMTFESLPKILPNRKHIVITRNKNYFIPDSRAEVVHNIRDIIKYKYLPEEVFIIGGEKIYRQMLPYCGRMYLTQIMSSESGDTYFPEFNTEDYKIIKHEKHHYNSIEYDFFTLERKLF</sequence>
<evidence type="ECO:0000259" key="8">
    <source>
        <dbReference type="PROSITE" id="PS51330"/>
    </source>
</evidence>
<evidence type="ECO:0000256" key="4">
    <source>
        <dbReference type="ARBA" id="ARBA00022563"/>
    </source>
</evidence>
<evidence type="ECO:0000256" key="5">
    <source>
        <dbReference type="ARBA" id="ARBA00022857"/>
    </source>
</evidence>
<keyword evidence="6 7" id="KW-0560">Oxidoreductase</keyword>
<accession>A0ABV4DY27</accession>
<dbReference type="CDD" id="cd00209">
    <property type="entry name" value="DHFR"/>
    <property type="match status" value="1"/>
</dbReference>
<dbReference type="EMBL" id="JBGFFE010000009">
    <property type="protein sequence ID" value="MEY8763591.1"/>
    <property type="molecule type" value="Genomic_DNA"/>
</dbReference>
<reference evidence="9 10" key="1">
    <citation type="submission" date="2024-08" db="EMBL/GenBank/DDBJ databases">
        <title>Clostridium lapicellarii sp. nov., and Clostridium renhuaiense sp. nov., two species isolated from the mud in a fermentation cellar used for producing sauce-flavour Chinese liquors.</title>
        <authorList>
            <person name="Yang F."/>
            <person name="Wang H."/>
            <person name="Chen L.Q."/>
            <person name="Zhou N."/>
            <person name="Lu J.J."/>
            <person name="Pu X.X."/>
            <person name="Wan B."/>
            <person name="Wang L."/>
            <person name="Liu S.J."/>
        </authorList>
    </citation>
    <scope>NUCLEOTIDE SEQUENCE [LARGE SCALE GENOMIC DNA]</scope>
    <source>
        <strain evidence="9 10">MT-113</strain>
    </source>
</reference>
<evidence type="ECO:0000313" key="9">
    <source>
        <dbReference type="EMBL" id="MEY8763591.1"/>
    </source>
</evidence>
<dbReference type="InterPro" id="IPR012259">
    <property type="entry name" value="DHFR"/>
</dbReference>
<evidence type="ECO:0000256" key="2">
    <source>
        <dbReference type="ARBA" id="ARBA00009539"/>
    </source>
</evidence>
<evidence type="ECO:0000256" key="7">
    <source>
        <dbReference type="PIRNR" id="PIRNR000194"/>
    </source>
</evidence>
<dbReference type="PROSITE" id="PS51330">
    <property type="entry name" value="DHFR_2"/>
    <property type="match status" value="1"/>
</dbReference>
<dbReference type="InterPro" id="IPR001796">
    <property type="entry name" value="DHFR_dom"/>
</dbReference>
<dbReference type="RefSeq" id="WP_294184562.1">
    <property type="nucleotide sequence ID" value="NZ_JBGFFE010000009.1"/>
</dbReference>